<organism evidence="1">
    <name type="scientific">marine sediment metagenome</name>
    <dbReference type="NCBI Taxonomy" id="412755"/>
    <lineage>
        <taxon>unclassified sequences</taxon>
        <taxon>metagenomes</taxon>
        <taxon>ecological metagenomes</taxon>
    </lineage>
</organism>
<proteinExistence type="predicted"/>
<dbReference type="EMBL" id="LAZR01042056">
    <property type="protein sequence ID" value="KKL10454.1"/>
    <property type="molecule type" value="Genomic_DNA"/>
</dbReference>
<dbReference type="AlphaFoldDB" id="A0A0F9ALH8"/>
<evidence type="ECO:0000313" key="1">
    <source>
        <dbReference type="EMBL" id="KKL10454.1"/>
    </source>
</evidence>
<comment type="caution">
    <text evidence="1">The sequence shown here is derived from an EMBL/GenBank/DDBJ whole genome shotgun (WGS) entry which is preliminary data.</text>
</comment>
<sequence length="106" mass="11633">MSRHRIVGLALVIVGTLLGLIAVAGIVVSTGGGEQTPYEQGYDAGWRWAELACHKGGDAADEYLIAAWDDLTVAVYDNPRNDDGTDDGIKDYRDSLTWREYRACRD</sequence>
<reference evidence="1" key="1">
    <citation type="journal article" date="2015" name="Nature">
        <title>Complex archaea that bridge the gap between prokaryotes and eukaryotes.</title>
        <authorList>
            <person name="Spang A."/>
            <person name="Saw J.H."/>
            <person name="Jorgensen S.L."/>
            <person name="Zaremba-Niedzwiedzka K."/>
            <person name="Martijn J."/>
            <person name="Lind A.E."/>
            <person name="van Eijk R."/>
            <person name="Schleper C."/>
            <person name="Guy L."/>
            <person name="Ettema T.J."/>
        </authorList>
    </citation>
    <scope>NUCLEOTIDE SEQUENCE</scope>
</reference>
<protein>
    <submittedName>
        <fullName evidence="1">Uncharacterized protein</fullName>
    </submittedName>
</protein>
<name>A0A0F9ALH8_9ZZZZ</name>
<gene>
    <name evidence="1" type="ORF">LCGC14_2555690</name>
</gene>
<accession>A0A0F9ALH8</accession>